<evidence type="ECO:0000313" key="2">
    <source>
        <dbReference type="Proteomes" id="UP001300745"/>
    </source>
</evidence>
<proteinExistence type="predicted"/>
<gene>
    <name evidence="1" type="ORF">ORI27_30280</name>
</gene>
<protein>
    <submittedName>
        <fullName evidence="1">Uncharacterized protein</fullName>
    </submittedName>
</protein>
<reference evidence="1 2" key="1">
    <citation type="submission" date="2022-11" db="EMBL/GenBank/DDBJ databases">
        <title>Mycobacterium sp. nov.</title>
        <authorList>
            <person name="Papic B."/>
            <person name="Spicic S."/>
            <person name="Duvnjak S."/>
        </authorList>
    </citation>
    <scope>NUCLEOTIDE SEQUENCE [LARGE SCALE GENOMIC DNA]</scope>
    <source>
        <strain evidence="1 2">CVI_P4</strain>
    </source>
</reference>
<evidence type="ECO:0000313" key="1">
    <source>
        <dbReference type="EMBL" id="MCX2940984.1"/>
    </source>
</evidence>
<dbReference type="Proteomes" id="UP001300745">
    <property type="component" value="Unassembled WGS sequence"/>
</dbReference>
<accession>A0ABT3SN74</accession>
<keyword evidence="2" id="KW-1185">Reference proteome</keyword>
<sequence length="178" mass="20076">MRYRLDVLAGSVADVVEAAGGWLFDRRMAGWDVTVLVPEDEDVHALRILGVDILPVGRTWVRWEERPHAQGLAVGADLFERDSRVRQGVFHALEQGLPEVIVWGRGWPQDLVCNDNEVRHDLSGAARMFKSYAVNAASGREPVSADEVEIFQCGTIEAPSPLVRRRRRRRMLRHGQTV</sequence>
<dbReference type="RefSeq" id="WP_266000858.1">
    <property type="nucleotide sequence ID" value="NZ_JAPJDN010000053.1"/>
</dbReference>
<name>A0ABT3SN74_9MYCO</name>
<comment type="caution">
    <text evidence="1">The sequence shown here is derived from an EMBL/GenBank/DDBJ whole genome shotgun (WGS) entry which is preliminary data.</text>
</comment>
<dbReference type="EMBL" id="JAPJDO010000053">
    <property type="protein sequence ID" value="MCX2940984.1"/>
    <property type="molecule type" value="Genomic_DNA"/>
</dbReference>
<organism evidence="1 2">
    <name type="scientific">Mycobacterium pinniadriaticum</name>
    <dbReference type="NCBI Taxonomy" id="2994102"/>
    <lineage>
        <taxon>Bacteria</taxon>
        <taxon>Bacillati</taxon>
        <taxon>Actinomycetota</taxon>
        <taxon>Actinomycetes</taxon>
        <taxon>Mycobacteriales</taxon>
        <taxon>Mycobacteriaceae</taxon>
        <taxon>Mycobacterium</taxon>
    </lineage>
</organism>